<keyword evidence="5" id="KW-1185">Reference proteome</keyword>
<evidence type="ECO:0000259" key="3">
    <source>
        <dbReference type="Pfam" id="PF22799"/>
    </source>
</evidence>
<evidence type="ECO:0000256" key="1">
    <source>
        <dbReference type="SAM" id="MobiDB-lite"/>
    </source>
</evidence>
<organism evidence="4 5">
    <name type="scientific">Byssothecium circinans</name>
    <dbReference type="NCBI Taxonomy" id="147558"/>
    <lineage>
        <taxon>Eukaryota</taxon>
        <taxon>Fungi</taxon>
        <taxon>Dikarya</taxon>
        <taxon>Ascomycota</taxon>
        <taxon>Pezizomycotina</taxon>
        <taxon>Dothideomycetes</taxon>
        <taxon>Pleosporomycetidae</taxon>
        <taxon>Pleosporales</taxon>
        <taxon>Massarineae</taxon>
        <taxon>Massarinaceae</taxon>
        <taxon>Byssothecium</taxon>
    </lineage>
</organism>
<dbReference type="AlphaFoldDB" id="A0A6A5TIJ1"/>
<accession>A0A6A5TIJ1</accession>
<dbReference type="InterPro" id="IPR054508">
    <property type="entry name" value="PIR1-like_C"/>
</dbReference>
<proteinExistence type="predicted"/>
<feature type="compositionally biased region" description="Basic and acidic residues" evidence="1">
    <location>
        <begin position="192"/>
        <end position="203"/>
    </location>
</feature>
<dbReference type="Pfam" id="PF09792">
    <property type="entry name" value="But2"/>
    <property type="match status" value="1"/>
</dbReference>
<feature type="domain" description="Ubiquitin 3 binding protein But2 C-terminal" evidence="2">
    <location>
        <begin position="282"/>
        <end position="423"/>
    </location>
</feature>
<dbReference type="PANTHER" id="PTHR39613">
    <property type="entry name" value="ANCHORED CELL WALL PROTEIN, PUTATIVE (AFU_ORTHOLOGUE AFUA_4G08960)-RELATED"/>
    <property type="match status" value="1"/>
</dbReference>
<dbReference type="OrthoDB" id="4657524at2759"/>
<evidence type="ECO:0000313" key="5">
    <source>
        <dbReference type="Proteomes" id="UP000800035"/>
    </source>
</evidence>
<reference evidence="4" key="1">
    <citation type="journal article" date="2020" name="Stud. Mycol.">
        <title>101 Dothideomycetes genomes: a test case for predicting lifestyles and emergence of pathogens.</title>
        <authorList>
            <person name="Haridas S."/>
            <person name="Albert R."/>
            <person name="Binder M."/>
            <person name="Bloem J."/>
            <person name="Labutti K."/>
            <person name="Salamov A."/>
            <person name="Andreopoulos B."/>
            <person name="Baker S."/>
            <person name="Barry K."/>
            <person name="Bills G."/>
            <person name="Bluhm B."/>
            <person name="Cannon C."/>
            <person name="Castanera R."/>
            <person name="Culley D."/>
            <person name="Daum C."/>
            <person name="Ezra D."/>
            <person name="Gonzalez J."/>
            <person name="Henrissat B."/>
            <person name="Kuo A."/>
            <person name="Liang C."/>
            <person name="Lipzen A."/>
            <person name="Lutzoni F."/>
            <person name="Magnuson J."/>
            <person name="Mondo S."/>
            <person name="Nolan M."/>
            <person name="Ohm R."/>
            <person name="Pangilinan J."/>
            <person name="Park H.-J."/>
            <person name="Ramirez L."/>
            <person name="Alfaro M."/>
            <person name="Sun H."/>
            <person name="Tritt A."/>
            <person name="Yoshinaga Y."/>
            <person name="Zwiers L.-H."/>
            <person name="Turgeon B."/>
            <person name="Goodwin S."/>
            <person name="Spatafora J."/>
            <person name="Crous P."/>
            <person name="Grigoriev I."/>
        </authorList>
    </citation>
    <scope>NUCLEOTIDE SEQUENCE</scope>
    <source>
        <strain evidence="4">CBS 675.92</strain>
    </source>
</reference>
<sequence length="433" mass="47488">MRSTFAYASLLGANATASTVEPHYLPRGTEPKFRVVAHGHVTGIVGQLNDGQLRIGGKHPVVDFQWEGDRLVNGKGRGCIITPPNTTQWQCDAGVKGESSFEIGCGNKFLYHGSPDFWACPVNDHGEWNIYRKPDFGQKKCTPITLTVTGNFPPKNDCKDGKPAPPPPSKHTDLPTRPDASGKCGPTPCQNDKPKDSCKKPEPPKPAPCGDSKSKDSCAKPATPKPEPPKPTKPAPPHPEPTRLPPCYDSSDDEDDCHKTPSCPKTPSCRKHCPLDLAGPYEFPHLIVPVDSARPEEHIGNQLFALFTETICTVFNFDVHHSLAGKTCSLHWLFPTKEKLETSDYNYRLMGEKPEMTIARLHKTAGHDTTFKTLGDAVQIATGPVKPDVSWTAHTEKCLAGQRVSYLLCGKGFKLKYFEDFNPSPIGLFMRAC</sequence>
<feature type="region of interest" description="Disordered" evidence="1">
    <location>
        <begin position="152"/>
        <end position="253"/>
    </location>
</feature>
<gene>
    <name evidence="4" type="ORF">CC80DRAFT_480755</name>
</gene>
<dbReference type="InterPro" id="IPR018620">
    <property type="entry name" value="Ubiquitin3-bd_protein_But2_C"/>
</dbReference>
<evidence type="ECO:0000313" key="4">
    <source>
        <dbReference type="EMBL" id="KAF1951549.1"/>
    </source>
</evidence>
<dbReference type="EMBL" id="ML977016">
    <property type="protein sequence ID" value="KAF1951549.1"/>
    <property type="molecule type" value="Genomic_DNA"/>
</dbReference>
<feature type="domain" description="Cell wall mannoprotein PIR1-like C-terminal" evidence="3">
    <location>
        <begin position="71"/>
        <end position="144"/>
    </location>
</feature>
<protein>
    <submittedName>
        <fullName evidence="4">Uncharacterized protein</fullName>
    </submittedName>
</protein>
<dbReference type="Pfam" id="PF22799">
    <property type="entry name" value="PIR1-like_C"/>
    <property type="match status" value="1"/>
</dbReference>
<evidence type="ECO:0000259" key="2">
    <source>
        <dbReference type="Pfam" id="PF09792"/>
    </source>
</evidence>
<dbReference type="Proteomes" id="UP000800035">
    <property type="component" value="Unassembled WGS sequence"/>
</dbReference>
<dbReference type="PANTHER" id="PTHR39613:SF1">
    <property type="entry name" value="ANCHORED CELL WALL PROTEIN, PUTATIVE (AFU_ORTHOLOGUE AFUA_4G08960)-RELATED"/>
    <property type="match status" value="1"/>
</dbReference>
<name>A0A6A5TIJ1_9PLEO</name>
<feature type="compositionally biased region" description="Pro residues" evidence="1">
    <location>
        <begin position="223"/>
        <end position="244"/>
    </location>
</feature>